<organism evidence="9 10">
    <name type="scientific">Pseudomonas mandelii JR-1</name>
    <dbReference type="NCBI Taxonomy" id="1147786"/>
    <lineage>
        <taxon>Bacteria</taxon>
        <taxon>Pseudomonadati</taxon>
        <taxon>Pseudomonadota</taxon>
        <taxon>Gammaproteobacteria</taxon>
        <taxon>Pseudomonadales</taxon>
        <taxon>Pseudomonadaceae</taxon>
        <taxon>Pseudomonas</taxon>
    </lineage>
</organism>
<feature type="transmembrane region" description="Helical" evidence="7">
    <location>
        <begin position="97"/>
        <end position="118"/>
    </location>
</feature>
<dbReference type="InterPro" id="IPR020846">
    <property type="entry name" value="MFS_dom"/>
</dbReference>
<sequence>MKSSTTLLVTCSTVFLAQLGMSIYLPALPDIARGLSADASQVSWGLAVYLIGMALPMLFWGSLGQRIGRKPVLLAALGIYGLGNLALPLSQSLETFLFWRLVQGMGASGISVMARVLIRDSFRGDLLAKALSWISISFVVALGIGQYLGSIIQVALGWPAIFYLLGGASLLLAMAVARVTFPLLNEEPVQSSAWPSYWRILRDRAFLLPALAGGLGYGVIIAFNTAAPLILQGPFNWSAVEYGLLGWPISAAYFLGALGVNAFVLRTGQRWLMTAGVGLVLGGSAVMLLGSIAGTSIALLLWLPYCFAVFGQSLNYPISLSLANDGSPVGGAYAMALSGFIHQLMAAIIGAIASLIASQQAWPLSLFCTLLALGAMVCVRLAPGRQTD</sequence>
<dbReference type="SUPFAM" id="SSF103473">
    <property type="entry name" value="MFS general substrate transporter"/>
    <property type="match status" value="1"/>
</dbReference>
<evidence type="ECO:0000256" key="7">
    <source>
        <dbReference type="SAM" id="Phobius"/>
    </source>
</evidence>
<dbReference type="Gene3D" id="1.20.1720.10">
    <property type="entry name" value="Multidrug resistance protein D"/>
    <property type="match status" value="1"/>
</dbReference>
<keyword evidence="3" id="KW-1003">Cell membrane</keyword>
<dbReference type="CDD" id="cd17320">
    <property type="entry name" value="MFS_MdfA_MDR_like"/>
    <property type="match status" value="1"/>
</dbReference>
<feature type="transmembrane region" description="Helical" evidence="7">
    <location>
        <begin position="244"/>
        <end position="264"/>
    </location>
</feature>
<feature type="transmembrane region" description="Helical" evidence="7">
    <location>
        <begin position="362"/>
        <end position="382"/>
    </location>
</feature>
<dbReference type="Proteomes" id="UP000026913">
    <property type="component" value="Chromosome"/>
</dbReference>
<dbReference type="Pfam" id="PF07690">
    <property type="entry name" value="MFS_1"/>
    <property type="match status" value="1"/>
</dbReference>
<comment type="subcellular location">
    <subcellularLocation>
        <location evidence="1">Cell membrane</location>
        <topology evidence="1">Multi-pass membrane protein</topology>
    </subcellularLocation>
</comment>
<dbReference type="InterPro" id="IPR036259">
    <property type="entry name" value="MFS_trans_sf"/>
</dbReference>
<gene>
    <name evidence="9" type="ORF">OU5_2106</name>
</gene>
<feature type="transmembrane region" description="Helical" evidence="7">
    <location>
        <begin position="130"/>
        <end position="148"/>
    </location>
</feature>
<dbReference type="InterPro" id="IPR011701">
    <property type="entry name" value="MFS"/>
</dbReference>
<feature type="domain" description="Major facilitator superfamily (MFS) profile" evidence="8">
    <location>
        <begin position="6"/>
        <end position="386"/>
    </location>
</feature>
<feature type="transmembrane region" description="Helical" evidence="7">
    <location>
        <begin position="271"/>
        <end position="293"/>
    </location>
</feature>
<feature type="transmembrane region" description="Helical" evidence="7">
    <location>
        <begin position="330"/>
        <end position="356"/>
    </location>
</feature>
<dbReference type="RefSeq" id="WP_010462465.1">
    <property type="nucleotide sequence ID" value="NZ_CP005960.1"/>
</dbReference>
<evidence type="ECO:0000256" key="5">
    <source>
        <dbReference type="ARBA" id="ARBA00022989"/>
    </source>
</evidence>
<evidence type="ECO:0000313" key="10">
    <source>
        <dbReference type="Proteomes" id="UP000026913"/>
    </source>
</evidence>
<dbReference type="EMBL" id="CP005960">
    <property type="protein sequence ID" value="AHZ69185.1"/>
    <property type="molecule type" value="Genomic_DNA"/>
</dbReference>
<accession>A0A024E9E2</accession>
<dbReference type="OrthoDB" id="9814303at2"/>
<feature type="transmembrane region" description="Helical" evidence="7">
    <location>
        <begin position="72"/>
        <end position="91"/>
    </location>
</feature>
<dbReference type="HOGENOM" id="CLU_001265_47_1_6"/>
<dbReference type="GO" id="GO:0005886">
    <property type="term" value="C:plasma membrane"/>
    <property type="evidence" value="ECO:0007669"/>
    <property type="project" value="UniProtKB-SubCell"/>
</dbReference>
<feature type="transmembrane region" description="Helical" evidence="7">
    <location>
        <begin position="160"/>
        <end position="184"/>
    </location>
</feature>
<dbReference type="PANTHER" id="PTHR42718:SF46">
    <property type="entry name" value="BLR6921 PROTEIN"/>
    <property type="match status" value="1"/>
</dbReference>
<dbReference type="GO" id="GO:0022857">
    <property type="term" value="F:transmembrane transporter activity"/>
    <property type="evidence" value="ECO:0007669"/>
    <property type="project" value="InterPro"/>
</dbReference>
<evidence type="ECO:0000256" key="3">
    <source>
        <dbReference type="ARBA" id="ARBA00022475"/>
    </source>
</evidence>
<protein>
    <submittedName>
        <fullName evidence="9">Major facilitator transporter</fullName>
    </submittedName>
</protein>
<feature type="transmembrane region" description="Helical" evidence="7">
    <location>
        <begin position="41"/>
        <end position="60"/>
    </location>
</feature>
<dbReference type="PANTHER" id="PTHR42718">
    <property type="entry name" value="MAJOR FACILITATOR SUPERFAMILY MULTIDRUG TRANSPORTER MFSC"/>
    <property type="match status" value="1"/>
</dbReference>
<dbReference type="AlphaFoldDB" id="A0A024E9E2"/>
<evidence type="ECO:0000313" key="9">
    <source>
        <dbReference type="EMBL" id="AHZ69185.1"/>
    </source>
</evidence>
<dbReference type="KEGG" id="pman:OU5_2106"/>
<keyword evidence="2" id="KW-0813">Transport</keyword>
<feature type="transmembrane region" description="Helical" evidence="7">
    <location>
        <begin position="205"/>
        <end position="224"/>
    </location>
</feature>
<evidence type="ECO:0000256" key="2">
    <source>
        <dbReference type="ARBA" id="ARBA00022448"/>
    </source>
</evidence>
<evidence type="ECO:0000259" key="8">
    <source>
        <dbReference type="PROSITE" id="PS50850"/>
    </source>
</evidence>
<evidence type="ECO:0000256" key="4">
    <source>
        <dbReference type="ARBA" id="ARBA00022692"/>
    </source>
</evidence>
<keyword evidence="4 7" id="KW-0812">Transmembrane</keyword>
<reference evidence="9 10" key="1">
    <citation type="journal article" date="2012" name="J. Bacteriol.">
        <title>Genome sequence of cold-adapted Pseudomonas mandelii strain JR-1.</title>
        <authorList>
            <person name="Jang S.H."/>
            <person name="Kim J."/>
            <person name="Kim J."/>
            <person name="Hong S."/>
            <person name="Lee C."/>
        </authorList>
    </citation>
    <scope>NUCLEOTIDE SEQUENCE [LARGE SCALE GENOMIC DNA]</scope>
    <source>
        <strain evidence="9 10">JR-1</strain>
    </source>
</reference>
<proteinExistence type="predicted"/>
<keyword evidence="5 7" id="KW-1133">Transmembrane helix</keyword>
<evidence type="ECO:0000256" key="6">
    <source>
        <dbReference type="ARBA" id="ARBA00023136"/>
    </source>
</evidence>
<evidence type="ECO:0000256" key="1">
    <source>
        <dbReference type="ARBA" id="ARBA00004651"/>
    </source>
</evidence>
<keyword evidence="6 7" id="KW-0472">Membrane</keyword>
<name>A0A024E9E2_9PSED</name>
<dbReference type="PROSITE" id="PS50850">
    <property type="entry name" value="MFS"/>
    <property type="match status" value="1"/>
</dbReference>